<dbReference type="OrthoDB" id="6761856at2759"/>
<dbReference type="RefSeq" id="XP_011313601.1">
    <property type="nucleotide sequence ID" value="XM_011315299.1"/>
</dbReference>
<evidence type="ECO:0000259" key="1">
    <source>
        <dbReference type="Pfam" id="PF21738"/>
    </source>
</evidence>
<sequence length="263" mass="30006">MTTLMKNLVSQTPSQAAPMENAGWVLEDDESTIVDDNGYFDISIPLSMILGFAEDYRRIIVNAKHELVLTRGNTDVNAIIQQPAVGVAAETFKLSLDRVEWMIPYIKVADSKKINLLNYISKDAPIPISFRAWELYEYPLLPATSKHVWVVKCSTQLEKPRYVILGFQANRKNQVIKNASRFDHCNIRDIKLFLNSQSYPYGNLNLDITHNQYALLYDMYTSFQNSYYGKEAEPLLSRTGFLTYGPLIVIDCSKQNEYLKSGP</sequence>
<name>A0A9R1U946_9HYME</name>
<dbReference type="Proteomes" id="UP000694866">
    <property type="component" value="Unplaced"/>
</dbReference>
<dbReference type="InterPro" id="IPR049512">
    <property type="entry name" value="DJR-like_dom"/>
</dbReference>
<reference evidence="3" key="1">
    <citation type="submission" date="2025-08" db="UniProtKB">
        <authorList>
            <consortium name="RefSeq"/>
        </authorList>
    </citation>
    <scope>IDENTIFICATION</scope>
    <source>
        <strain evidence="3">USDA-PBARC FA_bdor</strain>
        <tissue evidence="3">Whole organism</tissue>
    </source>
</reference>
<protein>
    <recommendedName>
        <fullName evidence="1">Double jelly roll-like domain-containing protein</fullName>
    </recommendedName>
</protein>
<dbReference type="GeneID" id="105273064"/>
<dbReference type="PANTHER" id="PTHR36159">
    <property type="entry name" value="PROTEIN CBG23766"/>
    <property type="match status" value="1"/>
</dbReference>
<evidence type="ECO:0000313" key="3">
    <source>
        <dbReference type="RefSeq" id="XP_011313601.1"/>
    </source>
</evidence>
<keyword evidence="2" id="KW-1185">Reference proteome</keyword>
<feature type="domain" description="Double jelly roll-like" evidence="1">
    <location>
        <begin position="2"/>
        <end position="262"/>
    </location>
</feature>
<dbReference type="KEGG" id="fas:105273064"/>
<gene>
    <name evidence="3" type="primary">LOC105273064</name>
</gene>
<dbReference type="PANTHER" id="PTHR36159:SF1">
    <property type="entry name" value="RETROVIRUS-RELATED POL POLYPROTEIN FROM TRANSPOSON 412-LIKE PROTEIN"/>
    <property type="match status" value="1"/>
</dbReference>
<evidence type="ECO:0000313" key="2">
    <source>
        <dbReference type="Proteomes" id="UP000694866"/>
    </source>
</evidence>
<accession>A0A9R1U946</accession>
<dbReference type="Pfam" id="PF21738">
    <property type="entry name" value="DJR-like_dom"/>
    <property type="match status" value="1"/>
</dbReference>
<proteinExistence type="predicted"/>
<dbReference type="AlphaFoldDB" id="A0A9R1U946"/>
<organism evidence="2 3">
    <name type="scientific">Fopius arisanus</name>
    <dbReference type="NCBI Taxonomy" id="64838"/>
    <lineage>
        <taxon>Eukaryota</taxon>
        <taxon>Metazoa</taxon>
        <taxon>Ecdysozoa</taxon>
        <taxon>Arthropoda</taxon>
        <taxon>Hexapoda</taxon>
        <taxon>Insecta</taxon>
        <taxon>Pterygota</taxon>
        <taxon>Neoptera</taxon>
        <taxon>Endopterygota</taxon>
        <taxon>Hymenoptera</taxon>
        <taxon>Apocrita</taxon>
        <taxon>Ichneumonoidea</taxon>
        <taxon>Braconidae</taxon>
        <taxon>Opiinae</taxon>
        <taxon>Fopius</taxon>
    </lineage>
</organism>
<feature type="non-terminal residue" evidence="3">
    <location>
        <position position="263"/>
    </location>
</feature>